<evidence type="ECO:0000313" key="1">
    <source>
        <dbReference type="EMBL" id="PWE01091.1"/>
    </source>
</evidence>
<proteinExistence type="predicted"/>
<organism evidence="1 2">
    <name type="scientific">Marinilabilia rubra</name>
    <dbReference type="NCBI Taxonomy" id="2162893"/>
    <lineage>
        <taxon>Bacteria</taxon>
        <taxon>Pseudomonadati</taxon>
        <taxon>Bacteroidota</taxon>
        <taxon>Bacteroidia</taxon>
        <taxon>Marinilabiliales</taxon>
        <taxon>Marinilabiliaceae</taxon>
        <taxon>Marinilabilia</taxon>
    </lineage>
</organism>
<dbReference type="OrthoDB" id="1387301at2"/>
<evidence type="ECO:0000313" key="2">
    <source>
        <dbReference type="Proteomes" id="UP000244956"/>
    </source>
</evidence>
<dbReference type="Pfam" id="PF12771">
    <property type="entry name" value="SusD-like_2"/>
    <property type="match status" value="1"/>
</dbReference>
<dbReference type="InterPro" id="IPR011990">
    <property type="entry name" value="TPR-like_helical_dom_sf"/>
</dbReference>
<dbReference type="AlphaFoldDB" id="A0A2U2BDF2"/>
<comment type="caution">
    <text evidence="1">The sequence shown here is derived from an EMBL/GenBank/DDBJ whole genome shotgun (WGS) entry which is preliminary data.</text>
</comment>
<dbReference type="EMBL" id="QEWP01000001">
    <property type="protein sequence ID" value="PWE01091.1"/>
    <property type="molecule type" value="Genomic_DNA"/>
</dbReference>
<dbReference type="PROSITE" id="PS51257">
    <property type="entry name" value="PROKAR_LIPOPROTEIN"/>
    <property type="match status" value="1"/>
</dbReference>
<keyword evidence="1" id="KW-0449">Lipoprotein</keyword>
<reference evidence="1 2" key="1">
    <citation type="submission" date="2018-05" db="EMBL/GenBank/DDBJ databases">
        <title>Marinilabilia rubrum sp. nov., isolated from saltern sediment.</title>
        <authorList>
            <person name="Zhang R."/>
        </authorList>
    </citation>
    <scope>NUCLEOTIDE SEQUENCE [LARGE SCALE GENOMIC DNA]</scope>
    <source>
        <strain evidence="1 2">WTE16</strain>
    </source>
</reference>
<protein>
    <submittedName>
        <fullName evidence="1">SusD/RagB family nutrient-binding outer membrane lipoprotein</fullName>
    </submittedName>
</protein>
<dbReference type="InterPro" id="IPR041662">
    <property type="entry name" value="SusD-like_2"/>
</dbReference>
<dbReference type="RefSeq" id="WP_109262545.1">
    <property type="nucleotide sequence ID" value="NZ_QEWP01000001.1"/>
</dbReference>
<sequence length="561" mass="62849">MKLKYFLSIFIFMVIIVGCTDKFEKINTRPDVFYSDEVSGKFFLTNPQYRLFAPDRFPYWRAHLIHADRYAGHFTFGHNSSWWSDELGYSYSAGYTDAAWGWLEGYLGGLDNFMKLTENGGEFENEHMYAMGLIMKGLYYQMFTDVFGMIPYSQAADPDIVTPEFDSQKVIYKGIIADLEEAMSIIGDAERTGVGVDDVGDNDLYYNGDLQKWKKLANTLKLRIALRAYGAEGDDFSETAINEALSAPLLATVDDNCLMEKDAEISQWGSAAYGDVWHSFGAGSDWTVSKPLVDYLRNEDDPRLSKYVKPAEGGTAKFVKPEGSEGDLFLDRVNFILDELNQAGVSYDREDIADTVTVNVAPATYYVGQPVRINSNTYPYVEYDFFSTPADIVIQQKNQGEDIFPEIVLQTAESYFLQAEAAVRGLGSGDANFLYQEGIRQAMAVWEISSAQADTYIANSELGSLTGSVDEQLEKIAIQRWIAAYTDGFEAWAVVRDFGYPSSLADGVSDPDIYGLGDINGRYPQRMRYGNDAWNKNGANTQAAVDIQGPDVQDTKLWWAK</sequence>
<dbReference type="Proteomes" id="UP000244956">
    <property type="component" value="Unassembled WGS sequence"/>
</dbReference>
<accession>A0A2U2BDF2</accession>
<name>A0A2U2BDF2_9BACT</name>
<dbReference type="SUPFAM" id="SSF48452">
    <property type="entry name" value="TPR-like"/>
    <property type="match status" value="1"/>
</dbReference>
<keyword evidence="2" id="KW-1185">Reference proteome</keyword>
<gene>
    <name evidence="1" type="ORF">DDZ16_00975</name>
</gene>
<dbReference type="Gene3D" id="1.25.40.390">
    <property type="match status" value="1"/>
</dbReference>